<accession>A0A7L9FI58</accession>
<reference evidence="2 3" key="1">
    <citation type="submission" date="2020-10" db="EMBL/GenBank/DDBJ databases">
        <title>Thermofilum lucidum 3507LT sp. nov. a novel member of Thermofilaceae family isolated from Chile hot spring, and proposal of description order Thermofilales.</title>
        <authorList>
            <person name="Zayulina K.S."/>
            <person name="Elcheninov A.G."/>
            <person name="Toshchakov S.V."/>
            <person name="Kublanov I.V."/>
        </authorList>
    </citation>
    <scope>NUCLEOTIDE SEQUENCE [LARGE SCALE GENOMIC DNA]</scope>
    <source>
        <strain evidence="2 3">3507LT</strain>
    </source>
</reference>
<protein>
    <submittedName>
        <fullName evidence="2">Phosphate uptake regulator PhoU</fullName>
    </submittedName>
</protein>
<feature type="domain" description="SpoVT-AbrB" evidence="1">
    <location>
        <begin position="12"/>
        <end position="58"/>
    </location>
</feature>
<dbReference type="InterPro" id="IPR007159">
    <property type="entry name" value="SpoVT-AbrB_dom"/>
</dbReference>
<dbReference type="GO" id="GO:0003677">
    <property type="term" value="F:DNA binding"/>
    <property type="evidence" value="ECO:0007669"/>
    <property type="project" value="InterPro"/>
</dbReference>
<dbReference type="Pfam" id="PF01895">
    <property type="entry name" value="PhoU"/>
    <property type="match status" value="2"/>
</dbReference>
<dbReference type="EMBL" id="CP062310">
    <property type="protein sequence ID" value="QOJ79331.1"/>
    <property type="molecule type" value="Genomic_DNA"/>
</dbReference>
<name>A0A7L9FI58_9CREN</name>
<dbReference type="PANTHER" id="PTHR42930">
    <property type="entry name" value="PHOSPHATE-SPECIFIC TRANSPORT SYSTEM ACCESSORY PROTEIN PHOU"/>
    <property type="match status" value="1"/>
</dbReference>
<dbReference type="SUPFAM" id="SSF109755">
    <property type="entry name" value="PhoU-like"/>
    <property type="match status" value="1"/>
</dbReference>
<dbReference type="GO" id="GO:0045936">
    <property type="term" value="P:negative regulation of phosphate metabolic process"/>
    <property type="evidence" value="ECO:0007669"/>
    <property type="project" value="InterPro"/>
</dbReference>
<dbReference type="Gene3D" id="1.20.58.220">
    <property type="entry name" value="Phosphate transport system protein phou homolog 2, domain 2"/>
    <property type="match status" value="1"/>
</dbReference>
<dbReference type="PANTHER" id="PTHR42930:SF2">
    <property type="entry name" value="PHOU DOMAIN-CONTAINING PROTEIN"/>
    <property type="match status" value="1"/>
</dbReference>
<sequence length="337" mass="37650">MSTMRLVRRVQLTGGSTYIVSIPKEWAASVGISKGSLVTLTLEHDGTIRVIPSAKKPQAATTAEVTVAKDTSQGAVVREVMSKYLVGYKTIHLKFLRDDPELRRVLKEVAVKKLIGAEVLHEDSHEMTIQVLVNIEDLPISSIILKMRDTNRSVLKDAMDAIRRRAAGSLNLEELLARDDIVDKLYLYGLRQLNTALKGYISLEEIGLSRSEEVLSYSMVLKNLERIGDHAVNIAINTRNIPGEFPGLEDLLLYGEEVTAFFEKSVKTFLNRDKKTANDLLDAKAVELREIEKRLTSIYSIGDAQLLTTLRIIAGSYRRVADYSSDILEATIDLYDL</sequence>
<dbReference type="InterPro" id="IPR028366">
    <property type="entry name" value="PhoU"/>
</dbReference>
<dbReference type="AlphaFoldDB" id="A0A7L9FI58"/>
<dbReference type="InterPro" id="IPR026022">
    <property type="entry name" value="PhoU_dom"/>
</dbReference>
<evidence type="ECO:0000313" key="2">
    <source>
        <dbReference type="EMBL" id="QOJ79331.1"/>
    </source>
</evidence>
<dbReference type="Pfam" id="PF04014">
    <property type="entry name" value="MazE_antitoxin"/>
    <property type="match status" value="1"/>
</dbReference>
<dbReference type="KEGG" id="thel:IG193_02385"/>
<dbReference type="InterPro" id="IPR038078">
    <property type="entry name" value="PhoU-like_sf"/>
</dbReference>
<proteinExistence type="predicted"/>
<dbReference type="Proteomes" id="UP000594121">
    <property type="component" value="Chromosome"/>
</dbReference>
<organism evidence="2 3">
    <name type="scientific">Infirmifilum lucidum</name>
    <dbReference type="NCBI Taxonomy" id="2776706"/>
    <lineage>
        <taxon>Archaea</taxon>
        <taxon>Thermoproteota</taxon>
        <taxon>Thermoprotei</taxon>
        <taxon>Thermofilales</taxon>
        <taxon>Thermofilaceae</taxon>
        <taxon>Infirmifilum</taxon>
    </lineage>
</organism>
<dbReference type="GO" id="GO:0030643">
    <property type="term" value="P:intracellular phosphate ion homeostasis"/>
    <property type="evidence" value="ECO:0007669"/>
    <property type="project" value="InterPro"/>
</dbReference>
<dbReference type="RefSeq" id="WP_192819303.1">
    <property type="nucleotide sequence ID" value="NZ_CP062310.1"/>
</dbReference>
<evidence type="ECO:0000259" key="1">
    <source>
        <dbReference type="SMART" id="SM00966"/>
    </source>
</evidence>
<keyword evidence="3" id="KW-1185">Reference proteome</keyword>
<dbReference type="GeneID" id="59148707"/>
<evidence type="ECO:0000313" key="3">
    <source>
        <dbReference type="Proteomes" id="UP000594121"/>
    </source>
</evidence>
<dbReference type="InParanoid" id="A0A7L9FI58"/>
<gene>
    <name evidence="2" type="ORF">IG193_02385</name>
</gene>
<dbReference type="SMART" id="SM00966">
    <property type="entry name" value="SpoVT_AbrB"/>
    <property type="match status" value="1"/>
</dbReference>